<dbReference type="RefSeq" id="WP_009602742.1">
    <property type="nucleotide sequence ID" value="NZ_AEIU01000096.1"/>
</dbReference>
<evidence type="ECO:0000313" key="1">
    <source>
        <dbReference type="EMBL" id="EFP95384.1"/>
    </source>
</evidence>
<dbReference type="OrthoDB" id="5829898at2"/>
<dbReference type="EMBL" id="AEIU01000096">
    <property type="protein sequence ID" value="EFP95384.1"/>
    <property type="molecule type" value="Genomic_DNA"/>
</dbReference>
<sequence>MKDTEIELQHIFLEASAQRWQHLERFFFSYYCFREGFVGKNGKPDWQIARNEAPCSQGLLDRNTAIIEPLVPHKVIIGEIKKMQRNNLLTISSLAQCLDSLLKYAVISQQEQSQLKQAGLKDCMPATWYTSENKVATSRFIESNIGF</sequence>
<keyword evidence="2" id="KW-1185">Reference proteome</keyword>
<dbReference type="AlphaFoldDB" id="E3BNG5"/>
<name>E3BNG5_9VIBR</name>
<gene>
    <name evidence="1" type="ORF">VIBC2010_15154</name>
</gene>
<reference evidence="1 2" key="1">
    <citation type="journal article" date="2012" name="Int. J. Syst. Evol. Microbiol.">
        <title>Vibrio caribbeanicus sp. nov., isolated from the marine sponge Scleritoderma cyanea.</title>
        <authorList>
            <person name="Hoffmann M."/>
            <person name="Monday S.R."/>
            <person name="Allard M.W."/>
            <person name="Strain E.A."/>
            <person name="Whittaker P."/>
            <person name="Naum M."/>
            <person name="McCarthy P.J."/>
            <person name="Lopez J.V."/>
            <person name="Fischer M."/>
            <person name="Brown E.W."/>
        </authorList>
    </citation>
    <scope>NUCLEOTIDE SEQUENCE [LARGE SCALE GENOMIC DNA]</scope>
    <source>
        <strain evidence="1 2">ATCC BAA-2122</strain>
    </source>
</reference>
<comment type="caution">
    <text evidence="1">The sequence shown here is derived from an EMBL/GenBank/DDBJ whole genome shotgun (WGS) entry which is preliminary data.</text>
</comment>
<protein>
    <submittedName>
        <fullName evidence="1">Uncharacterized protein</fullName>
    </submittedName>
</protein>
<organism evidence="1 2">
    <name type="scientific">Vibrio caribbeanicus ATCC BAA-2122</name>
    <dbReference type="NCBI Taxonomy" id="796620"/>
    <lineage>
        <taxon>Bacteria</taxon>
        <taxon>Pseudomonadati</taxon>
        <taxon>Pseudomonadota</taxon>
        <taxon>Gammaproteobacteria</taxon>
        <taxon>Vibrionales</taxon>
        <taxon>Vibrionaceae</taxon>
        <taxon>Vibrio</taxon>
    </lineage>
</organism>
<dbReference type="Proteomes" id="UP000002943">
    <property type="component" value="Unassembled WGS sequence"/>
</dbReference>
<proteinExistence type="predicted"/>
<dbReference type="eggNOG" id="ENOG502ZX9F">
    <property type="taxonomic scope" value="Bacteria"/>
</dbReference>
<evidence type="ECO:0000313" key="2">
    <source>
        <dbReference type="Proteomes" id="UP000002943"/>
    </source>
</evidence>
<accession>E3BNG5</accession>